<feature type="region of interest" description="Disordered" evidence="2">
    <location>
        <begin position="970"/>
        <end position="1023"/>
    </location>
</feature>
<proteinExistence type="predicted"/>
<feature type="region of interest" description="Disordered" evidence="2">
    <location>
        <begin position="1099"/>
        <end position="1125"/>
    </location>
</feature>
<feature type="compositionally biased region" description="Basic and acidic residues" evidence="2">
    <location>
        <begin position="1107"/>
        <end position="1125"/>
    </location>
</feature>
<dbReference type="GO" id="GO:0046872">
    <property type="term" value="F:metal ion binding"/>
    <property type="evidence" value="ECO:0007669"/>
    <property type="project" value="InterPro"/>
</dbReference>
<dbReference type="AlphaFoldDB" id="A0A067FKT9"/>
<organism evidence="4 5">
    <name type="scientific">Citrus sinensis</name>
    <name type="common">Sweet orange</name>
    <name type="synonym">Citrus aurantium var. sinensis</name>
    <dbReference type="NCBI Taxonomy" id="2711"/>
    <lineage>
        <taxon>Eukaryota</taxon>
        <taxon>Viridiplantae</taxon>
        <taxon>Streptophyta</taxon>
        <taxon>Embryophyta</taxon>
        <taxon>Tracheophyta</taxon>
        <taxon>Spermatophyta</taxon>
        <taxon>Magnoliopsida</taxon>
        <taxon>eudicotyledons</taxon>
        <taxon>Gunneridae</taxon>
        <taxon>Pentapetalae</taxon>
        <taxon>rosids</taxon>
        <taxon>malvids</taxon>
        <taxon>Sapindales</taxon>
        <taxon>Rutaceae</taxon>
        <taxon>Aurantioideae</taxon>
        <taxon>Citrus</taxon>
    </lineage>
</organism>
<evidence type="ECO:0000313" key="4">
    <source>
        <dbReference type="EMBL" id="KDO64067.1"/>
    </source>
</evidence>
<evidence type="ECO:0000313" key="5">
    <source>
        <dbReference type="Proteomes" id="UP000027120"/>
    </source>
</evidence>
<dbReference type="Proteomes" id="UP000027120">
    <property type="component" value="Unassembled WGS sequence"/>
</dbReference>
<keyword evidence="5" id="KW-1185">Reference proteome</keyword>
<protein>
    <recommendedName>
        <fullName evidence="3">HMA domain-containing protein</fullName>
    </recommendedName>
</protein>
<evidence type="ECO:0000256" key="1">
    <source>
        <dbReference type="ARBA" id="ARBA00022821"/>
    </source>
</evidence>
<dbReference type="PROSITE" id="PS50846">
    <property type="entry name" value="HMA_2"/>
    <property type="match status" value="1"/>
</dbReference>
<dbReference type="SUPFAM" id="SSF52058">
    <property type="entry name" value="L domain-like"/>
    <property type="match status" value="2"/>
</dbReference>
<dbReference type="InterPro" id="IPR050905">
    <property type="entry name" value="Plant_NBS-LRR"/>
</dbReference>
<evidence type="ECO:0000259" key="3">
    <source>
        <dbReference type="PROSITE" id="PS50846"/>
    </source>
</evidence>
<accession>A0A067FKT9</accession>
<dbReference type="Gene3D" id="3.80.10.10">
    <property type="entry name" value="Ribonuclease Inhibitor"/>
    <property type="match status" value="3"/>
</dbReference>
<evidence type="ECO:0000256" key="2">
    <source>
        <dbReference type="SAM" id="MobiDB-lite"/>
    </source>
</evidence>
<dbReference type="PANTHER" id="PTHR33463:SF198">
    <property type="entry name" value="RPP4C3"/>
    <property type="match status" value="1"/>
</dbReference>
<reference evidence="4 5" key="1">
    <citation type="submission" date="2014-04" db="EMBL/GenBank/DDBJ databases">
        <authorList>
            <consortium name="International Citrus Genome Consortium"/>
            <person name="Gmitter F."/>
            <person name="Chen C."/>
            <person name="Farmerie W."/>
            <person name="Harkins T."/>
            <person name="Desany B."/>
            <person name="Mohiuddin M."/>
            <person name="Kodira C."/>
            <person name="Borodovsky M."/>
            <person name="Lomsadze A."/>
            <person name="Burns P."/>
            <person name="Jenkins J."/>
            <person name="Prochnik S."/>
            <person name="Shu S."/>
            <person name="Chapman J."/>
            <person name="Pitluck S."/>
            <person name="Schmutz J."/>
            <person name="Rokhsar D."/>
        </authorList>
    </citation>
    <scope>NUCLEOTIDE SEQUENCE</scope>
</reference>
<dbReference type="InterPro" id="IPR057135">
    <property type="entry name" value="At4g27190-like_LRR"/>
</dbReference>
<dbReference type="STRING" id="2711.A0A067FKT9"/>
<dbReference type="EMBL" id="KK784909">
    <property type="protein sequence ID" value="KDO64067.1"/>
    <property type="molecule type" value="Genomic_DNA"/>
</dbReference>
<dbReference type="InterPro" id="IPR032675">
    <property type="entry name" value="LRR_dom_sf"/>
</dbReference>
<dbReference type="InterPro" id="IPR006121">
    <property type="entry name" value="HMA_dom"/>
</dbReference>
<keyword evidence="1" id="KW-0611">Plant defense</keyword>
<feature type="domain" description="HMA" evidence="3">
    <location>
        <begin position="1029"/>
        <end position="1096"/>
    </location>
</feature>
<name>A0A067FKT9_CITSI</name>
<dbReference type="PANTHER" id="PTHR33463">
    <property type="entry name" value="NB-ARC DOMAIN-CONTAINING PROTEIN-RELATED"/>
    <property type="match status" value="1"/>
</dbReference>
<dbReference type="Pfam" id="PF23247">
    <property type="entry name" value="LRR_RPS2"/>
    <property type="match status" value="3"/>
</dbReference>
<gene>
    <name evidence="4" type="ORF">CISIN_1g0009451mg</name>
</gene>
<feature type="compositionally biased region" description="Polar residues" evidence="2">
    <location>
        <begin position="975"/>
        <end position="1008"/>
    </location>
</feature>
<sequence>MDLLKYGTGLHIFKGTYTMQETRDRLYALVHKLKDYCLLLDGPTEDWIRMHDLVREVAISIASRDRHVFMLRNDIQIEWPVADMLKNCPTIFLHDCKHWEVPEGLEYPQLEFFCMSPRDHSIKIPNHVFAGMSNLRGLALSNMQFLSLPSLFHLPLNLQTLCLDRCALGDIAIIGNLKKLEILSLVDSNIEQLPEEMAQLTQLRLFDLSGCSKLKVIPPNLLSGLSRLEDLYMGNTSVKWEFEGLNVGRSNASLQELKLLSHLTTLEIQICDAMILPKGLFSKKLERYKIFIGDEWDWSGNYKNKRVLKLKLYTSNVDEVIMQLKGIEELYLDEVPGIKNVLYDLDIEGFLQLKHLHVQNNPFILFIVDSMAWVRYNAFLLLESLVLHNLIHLEKICLGQLRAESFYKLKIIKVRNCDKLKNIFSFSFVRGLPQLQTLNVINCKNMKEIFTVGRENDVDCHEVDKIEFSQLHSLTLKFLPQLTSFYSQVKTSAASQTRLKELSTHTLPREVILEDECDTLMPFFNEKVVFPNLETLELCAISTEKIWCNQLAAVYSQNLTRLIVHGCEKLKYLFPSSMIRNFVQLEHLEICYCSSLESIVGKESGEEATTTFVFPKVTFLKLWNLSELKTFYPGTHTSKWPMLKKLEVYGCDKVKIFTSRFLRFQEINEGQFDIPTQQALFLVEKVTSKLEELKLSGKDIAMICQSQFPKHIFRNLKNLEVVNDESENFRIGFLERFHNLEKLELRWSSYKEIFSNEEIVEHAEMLTQVKSLKLWELSDLMYIWKQDSKLDSITENLESLEVWWCENLINLVPSSASFKNLTTLELWYCQRLMNLVTSSTAKSLVCLTKLRIDGCRMLTEIISKEEDVAEDEIVFSKLKWVSLERLENLTSFCSGNYTLKFPSLEDLFVIECPKMKIFSHRVLSTPRLREVRQNWGLYKGCWEGDLNTTIQQLQKNELPLLLPIASSSSSLAAPTTGNQVPLNLSGNRKTQSFSLQPPLRTTSPTFSSGKPAADNNPSLSLSSCSTRTKQKAVLKLEIHGEKARQKAFSIVSKFTGVLSILFDPKDKKMIVIGDIDAVPVVRKLRKQLCATELVSIGPANEHDNEEGERNIEESKNNADETQKQV</sequence>
<dbReference type="Gene3D" id="3.30.70.100">
    <property type="match status" value="1"/>
</dbReference>